<evidence type="ECO:0000313" key="4">
    <source>
        <dbReference type="EMBL" id="MCG7320614.1"/>
    </source>
</evidence>
<name>A0ABS9PYC0_9MICO</name>
<dbReference type="PANTHER" id="PTHR10434">
    <property type="entry name" value="1-ACYL-SN-GLYCEROL-3-PHOSPHATE ACYLTRANSFERASE"/>
    <property type="match status" value="1"/>
</dbReference>
<evidence type="ECO:0000313" key="5">
    <source>
        <dbReference type="Proteomes" id="UP001521931"/>
    </source>
</evidence>
<dbReference type="CDD" id="cd07989">
    <property type="entry name" value="LPLAT_AGPAT-like"/>
    <property type="match status" value="1"/>
</dbReference>
<keyword evidence="1" id="KW-0808">Transferase</keyword>
<gene>
    <name evidence="4" type="ORF">MHL29_01730</name>
</gene>
<evidence type="ECO:0000259" key="3">
    <source>
        <dbReference type="SMART" id="SM00563"/>
    </source>
</evidence>
<dbReference type="EMBL" id="JAKRCV010000003">
    <property type="protein sequence ID" value="MCG7320614.1"/>
    <property type="molecule type" value="Genomic_DNA"/>
</dbReference>
<feature type="domain" description="Phospholipid/glycerol acyltransferase" evidence="3">
    <location>
        <begin position="46"/>
        <end position="160"/>
    </location>
</feature>
<dbReference type="SUPFAM" id="SSF69593">
    <property type="entry name" value="Glycerol-3-phosphate (1)-acyltransferase"/>
    <property type="match status" value="1"/>
</dbReference>
<dbReference type="SMART" id="SM00563">
    <property type="entry name" value="PlsC"/>
    <property type="match status" value="1"/>
</dbReference>
<dbReference type="Proteomes" id="UP001521931">
    <property type="component" value="Unassembled WGS sequence"/>
</dbReference>
<evidence type="ECO:0000256" key="1">
    <source>
        <dbReference type="ARBA" id="ARBA00022679"/>
    </source>
</evidence>
<accession>A0ABS9PYC0</accession>
<proteinExistence type="predicted"/>
<sequence>MASFWQMLRHDPVYTPVVEAFKGVFALQGLRFRITGEDKVPSEGPAVMMINHTGYFDFTYAGLAALPSRRLVRFMAKESVFRHPVSGPLLRGMRHISVDRSAGAASYETALEALRSGEIVGVFPEATISMSFEPKAFKTGGVRMAQATGAPVLPVAIWGSQRVWTKGHPKRLGRSNVPIGITVGEPIRVRPEDDVVEVTAHVRETITRMLHALQDAYPPVPEAEQHLVPVRLGGTAPTPEEAAVLEAQLRAKGVQG</sequence>
<dbReference type="RefSeq" id="WP_239261710.1">
    <property type="nucleotide sequence ID" value="NZ_JAKRCV010000003.1"/>
</dbReference>
<organism evidence="4 5">
    <name type="scientific">Arsenicicoccus bolidensis</name>
    <dbReference type="NCBI Taxonomy" id="229480"/>
    <lineage>
        <taxon>Bacteria</taxon>
        <taxon>Bacillati</taxon>
        <taxon>Actinomycetota</taxon>
        <taxon>Actinomycetes</taxon>
        <taxon>Micrococcales</taxon>
        <taxon>Intrasporangiaceae</taxon>
        <taxon>Arsenicicoccus</taxon>
    </lineage>
</organism>
<reference evidence="4 5" key="1">
    <citation type="submission" date="2022-02" db="EMBL/GenBank/DDBJ databases">
        <title>Uncovering new skin microbiome diversity through culturing and metagenomics.</title>
        <authorList>
            <person name="Conlan S."/>
            <person name="Deming C."/>
            <person name="Nisc Comparative Sequencing Program N."/>
            <person name="Segre J.A."/>
        </authorList>
    </citation>
    <scope>NUCLEOTIDE SEQUENCE [LARGE SCALE GENOMIC DNA]</scope>
    <source>
        <strain evidence="4 5">ACRQZ</strain>
    </source>
</reference>
<dbReference type="PANTHER" id="PTHR10434:SF55">
    <property type="entry name" value="POSSIBLE ACYLTRANSFERASE"/>
    <property type="match status" value="1"/>
</dbReference>
<keyword evidence="5" id="KW-1185">Reference proteome</keyword>
<dbReference type="Pfam" id="PF01553">
    <property type="entry name" value="Acyltransferase"/>
    <property type="match status" value="1"/>
</dbReference>
<evidence type="ECO:0000256" key="2">
    <source>
        <dbReference type="ARBA" id="ARBA00023315"/>
    </source>
</evidence>
<protein>
    <submittedName>
        <fullName evidence="4">1-acyl-sn-glycerol-3-phosphate acyltransferase</fullName>
    </submittedName>
</protein>
<keyword evidence="2 4" id="KW-0012">Acyltransferase</keyword>
<comment type="caution">
    <text evidence="4">The sequence shown here is derived from an EMBL/GenBank/DDBJ whole genome shotgun (WGS) entry which is preliminary data.</text>
</comment>
<dbReference type="GO" id="GO:0016746">
    <property type="term" value="F:acyltransferase activity"/>
    <property type="evidence" value="ECO:0007669"/>
    <property type="project" value="UniProtKB-KW"/>
</dbReference>
<dbReference type="InterPro" id="IPR002123">
    <property type="entry name" value="Plipid/glycerol_acylTrfase"/>
</dbReference>